<dbReference type="Proteomes" id="UP000325211">
    <property type="component" value="Chromosome"/>
</dbReference>
<organism evidence="1 2">
    <name type="scientific">Streptomyces venezuelae</name>
    <dbReference type="NCBI Taxonomy" id="54571"/>
    <lineage>
        <taxon>Bacteria</taxon>
        <taxon>Bacillati</taxon>
        <taxon>Actinomycetota</taxon>
        <taxon>Actinomycetes</taxon>
        <taxon>Kitasatosporales</taxon>
        <taxon>Streptomycetaceae</taxon>
        <taxon>Streptomyces</taxon>
    </lineage>
</organism>
<name>A0A5P2D0U4_STRVZ</name>
<dbReference type="SUPFAM" id="SSF50370">
    <property type="entry name" value="Ricin B-like lectins"/>
    <property type="match status" value="1"/>
</dbReference>
<dbReference type="CDD" id="cd00161">
    <property type="entry name" value="beta-trefoil_Ricin-like"/>
    <property type="match status" value="1"/>
</dbReference>
<proteinExistence type="predicted"/>
<dbReference type="EMBL" id="CP029190">
    <property type="protein sequence ID" value="QES47658.1"/>
    <property type="molecule type" value="Genomic_DNA"/>
</dbReference>
<dbReference type="AlphaFoldDB" id="A0A5P2D0U4"/>
<dbReference type="InterPro" id="IPR035992">
    <property type="entry name" value="Ricin_B-like_lectins"/>
</dbReference>
<evidence type="ECO:0000313" key="2">
    <source>
        <dbReference type="Proteomes" id="UP000325211"/>
    </source>
</evidence>
<accession>A0A5P2D0U4</accession>
<dbReference type="Gene3D" id="2.80.10.50">
    <property type="match status" value="2"/>
</dbReference>
<reference evidence="1 2" key="1">
    <citation type="submission" date="2018-05" db="EMBL/GenBank/DDBJ databases">
        <title>Streptomyces venezuelae.</title>
        <authorList>
            <person name="Kim W."/>
            <person name="Lee N."/>
            <person name="Cho B.-K."/>
        </authorList>
    </citation>
    <scope>NUCLEOTIDE SEQUENCE [LARGE SCALE GENOMIC DNA]</scope>
    <source>
        <strain evidence="1 2">ATCC 21782</strain>
    </source>
</reference>
<sequence>MVDATRPMGPLGDDAQAQALQEVAAPEPSAEFLQETADKGWGLVCLGLPLDHPTIATARSGGGAGKYWMSLDYLTCHRESNEWGKDEPKFWLALCDGTTQRHYTSEQFSMNTGDTRAFEPNRVWNTTVAGGGLATVIDAWEMDHGGGDAKAKMIIDEILRILMAELSIETWADMVETVIGELTGVGIPPAAVAMFAMILSFIKQILTNQDDHIGTYSLLVPEPVLMLQKQIQDTLRNPPPEGVVRKVAALTRISEPMVDMLLRLGAFRVSKSALVFDAGSDGKWEVGFLLLPDASGQVNGVPPRVRLESVISGKFATIDGPYNDDSPSIRQQPWWDQSHQRWDFRNLGGGLYNFTSVFAPTRVMSIHGPYPGNAPDINLWTWRDASHQKWRVLPVAQNEYFIVSDYRNGAISVTNASTGSGAKLCHHGLQGNRNQLWRLLGA</sequence>
<protein>
    <submittedName>
        <fullName evidence="1">Uncharacterized protein</fullName>
    </submittedName>
</protein>
<gene>
    <name evidence="1" type="ORF">DEJ50_07325</name>
</gene>
<evidence type="ECO:0000313" key="1">
    <source>
        <dbReference type="EMBL" id="QES47658.1"/>
    </source>
</evidence>